<keyword evidence="3" id="KW-1185">Reference proteome</keyword>
<name>A0A2V0NNW3_9CHLO</name>
<dbReference type="EMBL" id="BDRX01000009">
    <property type="protein sequence ID" value="GBF89288.1"/>
    <property type="molecule type" value="Genomic_DNA"/>
</dbReference>
<organism evidence="2 3">
    <name type="scientific">Raphidocelis subcapitata</name>
    <dbReference type="NCBI Taxonomy" id="307507"/>
    <lineage>
        <taxon>Eukaryota</taxon>
        <taxon>Viridiplantae</taxon>
        <taxon>Chlorophyta</taxon>
        <taxon>core chlorophytes</taxon>
        <taxon>Chlorophyceae</taxon>
        <taxon>CS clade</taxon>
        <taxon>Sphaeropleales</taxon>
        <taxon>Selenastraceae</taxon>
        <taxon>Raphidocelis</taxon>
    </lineage>
</organism>
<reference evidence="2 3" key="1">
    <citation type="journal article" date="2018" name="Sci. Rep.">
        <title>Raphidocelis subcapitata (=Pseudokirchneriella subcapitata) provides an insight into genome evolution and environmental adaptations in the Sphaeropleales.</title>
        <authorList>
            <person name="Suzuki S."/>
            <person name="Yamaguchi H."/>
            <person name="Nakajima N."/>
            <person name="Kawachi M."/>
        </authorList>
    </citation>
    <scope>NUCLEOTIDE SEQUENCE [LARGE SCALE GENOMIC DNA]</scope>
    <source>
        <strain evidence="2 3">NIES-35</strain>
    </source>
</reference>
<feature type="signal peptide" evidence="1">
    <location>
        <begin position="1"/>
        <end position="30"/>
    </location>
</feature>
<evidence type="ECO:0000313" key="3">
    <source>
        <dbReference type="Proteomes" id="UP000247498"/>
    </source>
</evidence>
<sequence>MAALPMRRAAPTAAAAAAALLLLLLPAASAAGPRCAIYNPVHFHLEVVAGAVNVLQQLTTEPVDVYLPEKVVKANWYGFLSWMGEMEDVRLIDSNNYDGVTHYDLVWFISPEFRPPALKMSVAEHVKATGEMIARMQAKVVMLMVHNGHLPEDVFNGVASLATPGVPLLTLAPHVASSIANRTRSPGWLLPTLPFAPAAPCALADVKAGRQCVRGFSVQGRIEKSRRNYTQVWEQIGGHKRHQRTSATASNFKLNILGELVEAFAVPVEVQDMVSVYKNPPYNVFYDVVAHSLGLVPMLASDLYYKSKFSSTVLTSLITGTPIIADQRLLDAYTMLDRSTTYYQAPSQSELDVMFAISKTPADELWRTRDAVVALRERLNSEARAMIKGWLEARGVSTVQGPGARRKAIKRRRLAAAAAEAEAPGLPRRLGGDPAAWGPAAWGRLMLRGGSGGGGSRDAPRPSLR</sequence>
<dbReference type="OrthoDB" id="549336at2759"/>
<feature type="chain" id="PRO_5016011168" evidence="1">
    <location>
        <begin position="31"/>
        <end position="465"/>
    </location>
</feature>
<comment type="caution">
    <text evidence="2">The sequence shown here is derived from an EMBL/GenBank/DDBJ whole genome shotgun (WGS) entry which is preliminary data.</text>
</comment>
<evidence type="ECO:0000256" key="1">
    <source>
        <dbReference type="SAM" id="SignalP"/>
    </source>
</evidence>
<proteinExistence type="predicted"/>
<keyword evidence="1" id="KW-0732">Signal</keyword>
<evidence type="ECO:0000313" key="2">
    <source>
        <dbReference type="EMBL" id="GBF89288.1"/>
    </source>
</evidence>
<dbReference type="InParanoid" id="A0A2V0NNW3"/>
<protein>
    <submittedName>
        <fullName evidence="2">Uncharacterized protein</fullName>
    </submittedName>
</protein>
<accession>A0A2V0NNW3</accession>
<dbReference type="Proteomes" id="UP000247498">
    <property type="component" value="Unassembled WGS sequence"/>
</dbReference>
<gene>
    <name evidence="2" type="ORF">Rsub_02165</name>
</gene>
<dbReference type="AlphaFoldDB" id="A0A2V0NNW3"/>